<name>A0AA38NY38_9AGAR</name>
<keyword evidence="2" id="KW-1185">Reference proteome</keyword>
<gene>
    <name evidence="1" type="ORF">F5878DRAFT_547718</name>
</gene>
<comment type="caution">
    <text evidence="1">The sequence shown here is derived from an EMBL/GenBank/DDBJ whole genome shotgun (WGS) entry which is preliminary data.</text>
</comment>
<evidence type="ECO:0000313" key="2">
    <source>
        <dbReference type="Proteomes" id="UP001163846"/>
    </source>
</evidence>
<protein>
    <submittedName>
        <fullName evidence="1">Uncharacterized protein</fullName>
    </submittedName>
</protein>
<evidence type="ECO:0000313" key="1">
    <source>
        <dbReference type="EMBL" id="KAJ3832736.1"/>
    </source>
</evidence>
<feature type="non-terminal residue" evidence="1">
    <location>
        <position position="1"/>
    </location>
</feature>
<dbReference type="InterPro" id="IPR041078">
    <property type="entry name" value="Plavaka"/>
</dbReference>
<dbReference type="EMBL" id="MU806866">
    <property type="protein sequence ID" value="KAJ3832736.1"/>
    <property type="molecule type" value="Genomic_DNA"/>
</dbReference>
<reference evidence="1" key="1">
    <citation type="submission" date="2022-08" db="EMBL/GenBank/DDBJ databases">
        <authorList>
            <consortium name="DOE Joint Genome Institute"/>
            <person name="Min B."/>
            <person name="Riley R."/>
            <person name="Sierra-Patev S."/>
            <person name="Naranjo-Ortiz M."/>
            <person name="Looney B."/>
            <person name="Konkel Z."/>
            <person name="Slot J.C."/>
            <person name="Sakamoto Y."/>
            <person name="Steenwyk J.L."/>
            <person name="Rokas A."/>
            <person name="Carro J."/>
            <person name="Camarero S."/>
            <person name="Ferreira P."/>
            <person name="Molpeceres G."/>
            <person name="Ruiz-Duenas F.J."/>
            <person name="Serrano A."/>
            <person name="Henrissat B."/>
            <person name="Drula E."/>
            <person name="Hughes K.W."/>
            <person name="Mata J.L."/>
            <person name="Ishikawa N.K."/>
            <person name="Vargas-Isla R."/>
            <person name="Ushijima S."/>
            <person name="Smith C.A."/>
            <person name="Ahrendt S."/>
            <person name="Andreopoulos W."/>
            <person name="He G."/>
            <person name="Labutti K."/>
            <person name="Lipzen A."/>
            <person name="Ng V."/>
            <person name="Sandor L."/>
            <person name="Barry K."/>
            <person name="Martinez A.T."/>
            <person name="Xiao Y."/>
            <person name="Gibbons J.G."/>
            <person name="Terashima K."/>
            <person name="Hibbett D.S."/>
            <person name="Grigoriev I.V."/>
        </authorList>
    </citation>
    <scope>NUCLEOTIDE SEQUENCE</scope>
    <source>
        <strain evidence="1">TFB9207</strain>
    </source>
</reference>
<dbReference type="Proteomes" id="UP001163846">
    <property type="component" value="Unassembled WGS sequence"/>
</dbReference>
<dbReference type="Pfam" id="PF18759">
    <property type="entry name" value="Plavaka"/>
    <property type="match status" value="1"/>
</dbReference>
<organism evidence="1 2">
    <name type="scientific">Lentinula raphanica</name>
    <dbReference type="NCBI Taxonomy" id="153919"/>
    <lineage>
        <taxon>Eukaryota</taxon>
        <taxon>Fungi</taxon>
        <taxon>Dikarya</taxon>
        <taxon>Basidiomycota</taxon>
        <taxon>Agaricomycotina</taxon>
        <taxon>Agaricomycetes</taxon>
        <taxon>Agaricomycetidae</taxon>
        <taxon>Agaricales</taxon>
        <taxon>Marasmiineae</taxon>
        <taxon>Omphalotaceae</taxon>
        <taxon>Lentinula</taxon>
    </lineage>
</organism>
<proteinExistence type="predicted"/>
<accession>A0AA38NY38</accession>
<sequence>MFHSQVKEKLGVTFNNAKSMLGKLDNIPERCGPWMTKKLSFKDRPGEEFLIYHRDPIEAVKALWGDPALAGDLVYKPAKLFRNSKHKEDDRIFSEMWTGSFWNAVQGQLPSGATLAPVILATDKTQLTQFSGNKSAYPVYLTLGNIPKELRRKPGTRACVLLAYLSVDKPGKKGLTKREMKLRRYQLFHRSMSIILEPLKRAGNPLGRGIEMVGGNGCVRRVYPVLATYVADYPEQCLVTCTKYGTCPRCQAKADELNLPTTKEARTQRWTLQKIVEAR</sequence>
<dbReference type="AlphaFoldDB" id="A0AA38NY38"/>